<dbReference type="Proteomes" id="UP000233565">
    <property type="component" value="Unassembled WGS sequence"/>
</dbReference>
<proteinExistence type="predicted"/>
<feature type="region of interest" description="Disordered" evidence="1">
    <location>
        <begin position="1"/>
        <end position="33"/>
    </location>
</feature>
<accession>A0A1I0Z9S9</accession>
<dbReference type="AlphaFoldDB" id="A0A1I0Z9S9"/>
<protein>
    <submittedName>
        <fullName evidence="4">Uncharacterized protein</fullName>
    </submittedName>
</protein>
<evidence type="ECO:0000256" key="2">
    <source>
        <dbReference type="SAM" id="Phobius"/>
    </source>
</evidence>
<reference evidence="4" key="1">
    <citation type="submission" date="2016-10" db="EMBL/GenBank/DDBJ databases">
        <authorList>
            <person name="de Groot N.N."/>
        </authorList>
    </citation>
    <scope>NUCLEOTIDE SEQUENCE [LARGE SCALE GENOMIC DNA]</scope>
    <source>
        <strain evidence="4">CGMCC 1.10697</strain>
    </source>
</reference>
<dbReference type="SUPFAM" id="SSF82171">
    <property type="entry name" value="DPP6 N-terminal domain-like"/>
    <property type="match status" value="1"/>
</dbReference>
<dbReference type="EMBL" id="FOKC01000005">
    <property type="protein sequence ID" value="SFB22162.1"/>
    <property type="molecule type" value="Genomic_DNA"/>
</dbReference>
<dbReference type="OrthoDB" id="3775546at2"/>
<dbReference type="Gene3D" id="2.120.10.30">
    <property type="entry name" value="TolB, C-terminal domain"/>
    <property type="match status" value="1"/>
</dbReference>
<keyword evidence="2" id="KW-1133">Transmembrane helix</keyword>
<dbReference type="RefSeq" id="WP_091198941.1">
    <property type="nucleotide sequence ID" value="NZ_FOKC01000005.1"/>
</dbReference>
<feature type="transmembrane region" description="Helical" evidence="2">
    <location>
        <begin position="381"/>
        <end position="403"/>
    </location>
</feature>
<evidence type="ECO:0000313" key="4">
    <source>
        <dbReference type="EMBL" id="SFB22162.1"/>
    </source>
</evidence>
<keyword evidence="6" id="KW-1185">Reference proteome</keyword>
<organism evidence="4 5">
    <name type="scientific">Nocardioides alpinus</name>
    <dbReference type="NCBI Taxonomy" id="748909"/>
    <lineage>
        <taxon>Bacteria</taxon>
        <taxon>Bacillati</taxon>
        <taxon>Actinomycetota</taxon>
        <taxon>Actinomycetes</taxon>
        <taxon>Propionibacteriales</taxon>
        <taxon>Nocardioidaceae</taxon>
        <taxon>Nocardioides</taxon>
    </lineage>
</organism>
<name>A0A1I0Z9S9_9ACTN</name>
<dbReference type="STRING" id="748909.SAMN05192575_105142"/>
<evidence type="ECO:0000256" key="1">
    <source>
        <dbReference type="SAM" id="MobiDB-lite"/>
    </source>
</evidence>
<gene>
    <name evidence="3" type="ORF">CXG46_12295</name>
    <name evidence="4" type="ORF">SAMN05192575_105142</name>
</gene>
<dbReference type="InterPro" id="IPR011042">
    <property type="entry name" value="6-blade_b-propeller_TolB-like"/>
</dbReference>
<reference evidence="3 6" key="2">
    <citation type="submission" date="2017-12" db="EMBL/GenBank/DDBJ databases">
        <title>Pharmacopeia of the Arctic Ocean.</title>
        <authorList>
            <person name="Collins E."/>
            <person name="Ducluzeau A.-L."/>
        </authorList>
    </citation>
    <scope>NUCLEOTIDE SEQUENCE [LARGE SCALE GENOMIC DNA]</scope>
    <source>
        <strain evidence="3 6">DSM 23325</strain>
    </source>
</reference>
<keyword evidence="2" id="KW-0812">Transmembrane</keyword>
<evidence type="ECO:0000313" key="3">
    <source>
        <dbReference type="EMBL" id="PKH40757.1"/>
    </source>
</evidence>
<dbReference type="Proteomes" id="UP000199113">
    <property type="component" value="Unassembled WGS sequence"/>
</dbReference>
<feature type="transmembrane region" description="Helical" evidence="2">
    <location>
        <begin position="41"/>
        <end position="62"/>
    </location>
</feature>
<sequence>MTSPSHTDLREELSALAETQSFSPDPSAWDRGRRARRRSRVVRAAAAVAVVGVVVSAGAIAVRPDPVGPAGGVAREGAIPSVIPEGDGQPLTDLAIGRASVAYVDAAGVPVLVDAETGEANRVELPDFPEQNVLELMGDHLTGPLLAVSPDGRRIAYPATSGMEREPGRQTFTTAWYRVVDLTTGEAELVDTPSGTGTPRAMSWTADGQLAVDLYGRSTAENIQPPVEAWTIDPETGDSSTSALTGVTAPGGGISAPYPLDDEPVAAVPFETSTGSDPSRDLPADLYPDGAVVTPIGWADNSLLVAQVDAPAGSYVEGEHLVLLTSPDRPESEWTYRILVRDVPTSSSLSLAVDLIPDLDGTSAQELTHDFSASPVDERDISWMIGLGVAAAIAVLMGLRWLWRRFLP</sequence>
<dbReference type="EMBL" id="PJBV01000017">
    <property type="protein sequence ID" value="PKH40757.1"/>
    <property type="molecule type" value="Genomic_DNA"/>
</dbReference>
<evidence type="ECO:0000313" key="5">
    <source>
        <dbReference type="Proteomes" id="UP000199113"/>
    </source>
</evidence>
<evidence type="ECO:0000313" key="6">
    <source>
        <dbReference type="Proteomes" id="UP000233565"/>
    </source>
</evidence>
<keyword evidence="2" id="KW-0472">Membrane</keyword>